<feature type="region of interest" description="Disordered" evidence="1">
    <location>
        <begin position="230"/>
        <end position="268"/>
    </location>
</feature>
<dbReference type="VEuPathDB" id="FungiDB:SMAC_03859"/>
<feature type="compositionally biased region" description="Polar residues" evidence="1">
    <location>
        <begin position="1"/>
        <end position="17"/>
    </location>
</feature>
<organism evidence="2 3">
    <name type="scientific">Sordaria macrospora</name>
    <dbReference type="NCBI Taxonomy" id="5147"/>
    <lineage>
        <taxon>Eukaryota</taxon>
        <taxon>Fungi</taxon>
        <taxon>Dikarya</taxon>
        <taxon>Ascomycota</taxon>
        <taxon>Pezizomycotina</taxon>
        <taxon>Sordariomycetes</taxon>
        <taxon>Sordariomycetidae</taxon>
        <taxon>Sordariales</taxon>
        <taxon>Sordariaceae</taxon>
        <taxon>Sordaria</taxon>
    </lineage>
</organism>
<proteinExistence type="predicted"/>
<reference evidence="2 3" key="1">
    <citation type="submission" date="2017-07" db="EMBL/GenBank/DDBJ databases">
        <title>Genome sequence of the Sordaria macrospora wild type strain R19027.</title>
        <authorList>
            <person name="Nowrousian M."/>
            <person name="Teichert I."/>
            <person name="Kueck U."/>
        </authorList>
    </citation>
    <scope>NUCLEOTIDE SEQUENCE [LARGE SCALE GENOMIC DNA]</scope>
    <source>
        <strain evidence="2 3">R19027</strain>
        <tissue evidence="2">Mycelium</tissue>
    </source>
</reference>
<comment type="caution">
    <text evidence="2">The sequence shown here is derived from an EMBL/GenBank/DDBJ whole genome shotgun (WGS) entry which is preliminary data.</text>
</comment>
<protein>
    <submittedName>
        <fullName evidence="2">Uncharacterized protein</fullName>
    </submittedName>
</protein>
<evidence type="ECO:0000313" key="2">
    <source>
        <dbReference type="EMBL" id="KAA8631189.1"/>
    </source>
</evidence>
<dbReference type="AlphaFoldDB" id="A0A8S8ZNW7"/>
<dbReference type="Proteomes" id="UP000433876">
    <property type="component" value="Unassembled WGS sequence"/>
</dbReference>
<dbReference type="EMBL" id="NMPR01000084">
    <property type="protein sequence ID" value="KAA8631189.1"/>
    <property type="molecule type" value="Genomic_DNA"/>
</dbReference>
<feature type="compositionally biased region" description="Pro residues" evidence="1">
    <location>
        <begin position="239"/>
        <end position="256"/>
    </location>
</feature>
<sequence length="294" mass="32483">MDSPIQYPTSTCQRSTMSSPPESSPAKPKDDLSISSSAPSASQPKCHVHKRAIYMYSSPRIAYVSEFHRDPPFDPSAACLTARFGCYPKGELKDPDAIYWYTFANGDEVWDICDNPVSNSEKAEDSWDGSLDMPFGPANSAALTSGYEGSLIPKYATAVTELPQDPTDDPHAIVRRWHIDMERIEAWKDEVAQTAQTADPDEMLPSPPSTHLESPPSPHIEAWIGEVAHTTQTADPYEIFPPPPSTYLESHPPPHSSSPVKPTTTTRHSVTEITEFRQQLEISSEAKEQEIVDA</sequence>
<evidence type="ECO:0000256" key="1">
    <source>
        <dbReference type="SAM" id="MobiDB-lite"/>
    </source>
</evidence>
<feature type="region of interest" description="Disordered" evidence="1">
    <location>
        <begin position="1"/>
        <end position="44"/>
    </location>
</feature>
<name>A0A8S8ZNW7_SORMA</name>
<evidence type="ECO:0000313" key="3">
    <source>
        <dbReference type="Proteomes" id="UP000433876"/>
    </source>
</evidence>
<feature type="region of interest" description="Disordered" evidence="1">
    <location>
        <begin position="192"/>
        <end position="218"/>
    </location>
</feature>
<gene>
    <name evidence="2" type="ORF">SMACR_03859</name>
</gene>
<feature type="compositionally biased region" description="Low complexity" evidence="1">
    <location>
        <begin position="33"/>
        <end position="42"/>
    </location>
</feature>
<accession>A0A8S8ZNW7</accession>